<dbReference type="Pfam" id="PF06580">
    <property type="entry name" value="His_kinase"/>
    <property type="match status" value="1"/>
</dbReference>
<dbReference type="EMBL" id="AP024169">
    <property type="protein sequence ID" value="BCN31300.1"/>
    <property type="molecule type" value="Genomic_DNA"/>
</dbReference>
<reference evidence="11 12" key="1">
    <citation type="submission" date="2020-11" db="EMBL/GenBank/DDBJ databases">
        <title>Draft genome sequencing of a Lachnospiraceae strain isolated from anoxic soil subjected to BSD treatment.</title>
        <authorList>
            <person name="Uek A."/>
            <person name="Tonouchi A."/>
        </authorList>
    </citation>
    <scope>NUCLEOTIDE SEQUENCE [LARGE SCALE GENOMIC DNA]</scope>
    <source>
        <strain evidence="11 12">TB5</strain>
    </source>
</reference>
<feature type="domain" description="HAMP" evidence="10">
    <location>
        <begin position="327"/>
        <end position="379"/>
    </location>
</feature>
<evidence type="ECO:0000256" key="1">
    <source>
        <dbReference type="ARBA" id="ARBA00000085"/>
    </source>
</evidence>
<evidence type="ECO:0000256" key="7">
    <source>
        <dbReference type="ARBA" id="ARBA00023012"/>
    </source>
</evidence>
<feature type="domain" description="Histidine kinase" evidence="9">
    <location>
        <begin position="499"/>
        <end position="604"/>
    </location>
</feature>
<dbReference type="SUPFAM" id="SSF55874">
    <property type="entry name" value="ATPase domain of HSP90 chaperone/DNA topoisomerase II/histidine kinase"/>
    <property type="match status" value="1"/>
</dbReference>
<dbReference type="InterPro" id="IPR003594">
    <property type="entry name" value="HATPase_dom"/>
</dbReference>
<keyword evidence="8" id="KW-1133">Transmembrane helix</keyword>
<comment type="subcellular location">
    <subcellularLocation>
        <location evidence="2">Membrane</location>
    </subcellularLocation>
</comment>
<dbReference type="Proteomes" id="UP000595897">
    <property type="component" value="Chromosome"/>
</dbReference>
<feature type="transmembrane region" description="Helical" evidence="8">
    <location>
        <begin position="303"/>
        <end position="325"/>
    </location>
</feature>
<dbReference type="EC" id="2.7.13.3" evidence="3"/>
<organism evidence="11 12">
    <name type="scientific">Anaeromicropila herbilytica</name>
    <dbReference type="NCBI Taxonomy" id="2785025"/>
    <lineage>
        <taxon>Bacteria</taxon>
        <taxon>Bacillati</taxon>
        <taxon>Bacillota</taxon>
        <taxon>Clostridia</taxon>
        <taxon>Lachnospirales</taxon>
        <taxon>Lachnospiraceae</taxon>
        <taxon>Anaeromicropila</taxon>
    </lineage>
</organism>
<dbReference type="PROSITE" id="PS50109">
    <property type="entry name" value="HIS_KIN"/>
    <property type="match status" value="1"/>
</dbReference>
<dbReference type="PROSITE" id="PS50885">
    <property type="entry name" value="HAMP"/>
    <property type="match status" value="1"/>
</dbReference>
<evidence type="ECO:0000313" key="11">
    <source>
        <dbReference type="EMBL" id="BCN31300.1"/>
    </source>
</evidence>
<evidence type="ECO:0000259" key="10">
    <source>
        <dbReference type="PROSITE" id="PS50885"/>
    </source>
</evidence>
<evidence type="ECO:0000256" key="8">
    <source>
        <dbReference type="SAM" id="Phobius"/>
    </source>
</evidence>
<proteinExistence type="predicted"/>
<dbReference type="InterPro" id="IPR036890">
    <property type="entry name" value="HATPase_C_sf"/>
</dbReference>
<evidence type="ECO:0000313" key="12">
    <source>
        <dbReference type="Proteomes" id="UP000595897"/>
    </source>
</evidence>
<dbReference type="SMART" id="SM00387">
    <property type="entry name" value="HATPase_c"/>
    <property type="match status" value="1"/>
</dbReference>
<evidence type="ECO:0000256" key="3">
    <source>
        <dbReference type="ARBA" id="ARBA00012438"/>
    </source>
</evidence>
<feature type="transmembrane region" description="Helical" evidence="8">
    <location>
        <begin position="31"/>
        <end position="51"/>
    </location>
</feature>
<keyword evidence="7" id="KW-0902">Two-component regulatory system</keyword>
<keyword evidence="4" id="KW-0597">Phosphoprotein</keyword>
<dbReference type="Gene3D" id="6.10.340.10">
    <property type="match status" value="1"/>
</dbReference>
<dbReference type="AlphaFoldDB" id="A0A7R7ELR6"/>
<keyword evidence="8" id="KW-0472">Membrane</keyword>
<accession>A0A7R7ELR6</accession>
<evidence type="ECO:0000256" key="6">
    <source>
        <dbReference type="ARBA" id="ARBA00022777"/>
    </source>
</evidence>
<dbReference type="InterPro" id="IPR050640">
    <property type="entry name" value="Bact_2-comp_sensor_kinase"/>
</dbReference>
<dbReference type="PANTHER" id="PTHR34220">
    <property type="entry name" value="SENSOR HISTIDINE KINASE YPDA"/>
    <property type="match status" value="1"/>
</dbReference>
<protein>
    <recommendedName>
        <fullName evidence="3">histidine kinase</fullName>
        <ecNumber evidence="3">2.7.13.3</ecNumber>
    </recommendedName>
</protein>
<keyword evidence="12" id="KW-1185">Reference proteome</keyword>
<keyword evidence="5" id="KW-0808">Transferase</keyword>
<evidence type="ECO:0000256" key="2">
    <source>
        <dbReference type="ARBA" id="ARBA00004370"/>
    </source>
</evidence>
<comment type="catalytic activity">
    <reaction evidence="1">
        <text>ATP + protein L-histidine = ADP + protein N-phospho-L-histidine.</text>
        <dbReference type="EC" id="2.7.13.3"/>
    </reaction>
</comment>
<gene>
    <name evidence="11" type="ORF">bsdtb5_25950</name>
</gene>
<dbReference type="PANTHER" id="PTHR34220:SF7">
    <property type="entry name" value="SENSOR HISTIDINE KINASE YPDA"/>
    <property type="match status" value="1"/>
</dbReference>
<evidence type="ECO:0000259" key="9">
    <source>
        <dbReference type="PROSITE" id="PS50109"/>
    </source>
</evidence>
<dbReference type="InterPro" id="IPR010559">
    <property type="entry name" value="Sig_transdc_His_kin_internal"/>
</dbReference>
<keyword evidence="8" id="KW-0812">Transmembrane</keyword>
<evidence type="ECO:0000256" key="5">
    <source>
        <dbReference type="ARBA" id="ARBA00022679"/>
    </source>
</evidence>
<dbReference type="GO" id="GO:0016020">
    <property type="term" value="C:membrane"/>
    <property type="evidence" value="ECO:0007669"/>
    <property type="project" value="UniProtKB-SubCell"/>
</dbReference>
<dbReference type="KEGG" id="ahb:bsdtb5_25950"/>
<sequence>MNSCNLGGNSIRNSKKLFSYLNKMKIKKQLYIVYIIAAFIPVFVIGISLIYTTRNIITKQHVSQVEYDNTRVRSIMLDVTTSISNLSDNLFNDEILKNIISKDYKSDKDYYDAIRNYSKITTYLKNYTEIFDINIYVDNDSITNYGNIKKVTKEVRENEWYKRAMKSSSYIWMTVEKKDRAKNSLYLLRHVRKIPLVKANKVAILTIDISKNYLKSRIGNNLMLTDISVNDNPIFYSSSKENIGKSLGIDIDYSKDYFKMYGKKRYNNQDGLLKITTQVPVWSSDKLYIATVDTGVISDLSNITLICSIIIIICAIVPFTMIAVYTRTFSERILTLRRDMHKVSNGDYNITEQINGKDELFEVYQDLTTMIESIKKMDMEIYNERISKQKLINHQQRMEFEMLSNQINPHFLYNTLETIRMKAFNVGAREVANAIKLLGKSMRYVLESSKKPATLFSELEYIQIYLSIIMLRFEEKFNYEIDVDKTIDTENYRILPLLLQPIIENSILHGLADIESGGRINILIKKESTELIIDIEDNGTGIPSDELSRILVDVNSSKISNKSSIGLYNINQRIKLFYGRDYGIKIQSNDGEGTKVSLNLPLDFDWRLDNDESIHSG</sequence>
<dbReference type="Pfam" id="PF02518">
    <property type="entry name" value="HATPase_c"/>
    <property type="match status" value="1"/>
</dbReference>
<keyword evidence="6 11" id="KW-0418">Kinase</keyword>
<dbReference type="GO" id="GO:0000155">
    <property type="term" value="F:phosphorelay sensor kinase activity"/>
    <property type="evidence" value="ECO:0007669"/>
    <property type="project" value="InterPro"/>
</dbReference>
<dbReference type="Gene3D" id="3.30.565.10">
    <property type="entry name" value="Histidine kinase-like ATPase, C-terminal domain"/>
    <property type="match status" value="1"/>
</dbReference>
<dbReference type="InterPro" id="IPR003660">
    <property type="entry name" value="HAMP_dom"/>
</dbReference>
<dbReference type="InterPro" id="IPR005467">
    <property type="entry name" value="His_kinase_dom"/>
</dbReference>
<evidence type="ECO:0000256" key="4">
    <source>
        <dbReference type="ARBA" id="ARBA00022553"/>
    </source>
</evidence>
<name>A0A7R7ELR6_9FIRM</name>